<keyword evidence="3" id="KW-1185">Reference proteome</keyword>
<evidence type="ECO:0000256" key="1">
    <source>
        <dbReference type="SAM" id="Phobius"/>
    </source>
</evidence>
<feature type="transmembrane region" description="Helical" evidence="1">
    <location>
        <begin position="417"/>
        <end position="436"/>
    </location>
</feature>
<dbReference type="PANTHER" id="PTHR12242:SF6">
    <property type="entry name" value="PROTEIN ROLLING PROTEIN"/>
    <property type="match status" value="1"/>
</dbReference>
<evidence type="ECO:0000313" key="3">
    <source>
        <dbReference type="Proteomes" id="UP000701853"/>
    </source>
</evidence>
<gene>
    <name evidence="2" type="ORF">CXB51_019498</name>
</gene>
<protein>
    <submittedName>
        <fullName evidence="2">Uncharacterized protein</fullName>
    </submittedName>
</protein>
<proteinExistence type="predicted"/>
<feature type="transmembrane region" description="Helical" evidence="1">
    <location>
        <begin position="119"/>
        <end position="137"/>
    </location>
</feature>
<dbReference type="PANTHER" id="PTHR12242">
    <property type="entry name" value="OS02G0130600 PROTEIN-RELATED"/>
    <property type="match status" value="1"/>
</dbReference>
<keyword evidence="1" id="KW-1133">Transmembrane helix</keyword>
<feature type="transmembrane region" description="Helical" evidence="1">
    <location>
        <begin position="6"/>
        <end position="28"/>
    </location>
</feature>
<dbReference type="GO" id="GO:0016020">
    <property type="term" value="C:membrane"/>
    <property type="evidence" value="ECO:0007669"/>
    <property type="project" value="TreeGrafter"/>
</dbReference>
<sequence length="456" mass="52275">MALVVYWYDCVCFGIVAAAFLGSLWVLWRKEAASRCEDDSVYESLLAAQQDADGFVHATPTAHVGSNQLWTSCWKGVHPGWLVLTRFVSFAVLAGFLSWDIVEWDASIFVYYTESGKTPIIFLIFPTYVPVPNLPLLNSKCRVRTMKAWGTGSVCALIIVAPSVLASYIINKVKTDPLFFNHFWKPQWRNLNPCWLLCYRAFAFICTARILCEVIASEGGAFAFYFYTQWTFALVMVYFGLGTVISAYGCWVCLNTPLPENGARTEFLKSDVEESRTENSVTYKENNMRDKIKLQSHHAQEEFQQRAGFWGYLMQTIYQTCAGAVLLTDIVFWCVIVPFLSNSHLGLNTLMGCMHTLNAVFLILDTLLNSLPFPWFRLAYFVQWSCLYVVFQWVLHACGFTWWPYPFLELNTPWAPLWYFALALVHIPCYGMYALIVKAKNLILQRLFPHAFVRSF</sequence>
<feature type="transmembrane region" description="Helical" evidence="1">
    <location>
        <begin position="81"/>
        <end position="99"/>
    </location>
</feature>
<accession>A0A8J6CSV6</accession>
<keyword evidence="1" id="KW-0472">Membrane</keyword>
<feature type="transmembrane region" description="Helical" evidence="1">
    <location>
        <begin position="380"/>
        <end position="405"/>
    </location>
</feature>
<feature type="transmembrane region" description="Helical" evidence="1">
    <location>
        <begin position="316"/>
        <end position="340"/>
    </location>
</feature>
<dbReference type="Proteomes" id="UP000701853">
    <property type="component" value="Chromosome 8"/>
</dbReference>
<dbReference type="EMBL" id="JAHUZN010000008">
    <property type="protein sequence ID" value="KAG8486202.1"/>
    <property type="molecule type" value="Genomic_DNA"/>
</dbReference>
<comment type="caution">
    <text evidence="2">The sequence shown here is derived from an EMBL/GenBank/DDBJ whole genome shotgun (WGS) entry which is preliminary data.</text>
</comment>
<reference evidence="2 3" key="1">
    <citation type="journal article" date="2021" name="bioRxiv">
        <title>The Gossypium anomalum genome as a resource for cotton improvement and evolutionary analysis of hybrid incompatibility.</title>
        <authorList>
            <person name="Grover C.E."/>
            <person name="Yuan D."/>
            <person name="Arick M.A."/>
            <person name="Miller E.R."/>
            <person name="Hu G."/>
            <person name="Peterson D.G."/>
            <person name="Wendel J.F."/>
            <person name="Udall J.A."/>
        </authorList>
    </citation>
    <scope>NUCLEOTIDE SEQUENCE [LARGE SCALE GENOMIC DNA]</scope>
    <source>
        <strain evidence="2">JFW-Udall</strain>
        <tissue evidence="2">Leaf</tissue>
    </source>
</reference>
<organism evidence="2 3">
    <name type="scientific">Gossypium anomalum</name>
    <dbReference type="NCBI Taxonomy" id="47600"/>
    <lineage>
        <taxon>Eukaryota</taxon>
        <taxon>Viridiplantae</taxon>
        <taxon>Streptophyta</taxon>
        <taxon>Embryophyta</taxon>
        <taxon>Tracheophyta</taxon>
        <taxon>Spermatophyta</taxon>
        <taxon>Magnoliopsida</taxon>
        <taxon>eudicotyledons</taxon>
        <taxon>Gunneridae</taxon>
        <taxon>Pentapetalae</taxon>
        <taxon>rosids</taxon>
        <taxon>malvids</taxon>
        <taxon>Malvales</taxon>
        <taxon>Malvaceae</taxon>
        <taxon>Malvoideae</taxon>
        <taxon>Gossypium</taxon>
    </lineage>
</organism>
<feature type="transmembrane region" description="Helical" evidence="1">
    <location>
        <begin position="230"/>
        <end position="254"/>
    </location>
</feature>
<keyword evidence="1" id="KW-0812">Transmembrane</keyword>
<dbReference type="AlphaFoldDB" id="A0A8J6CSV6"/>
<dbReference type="OrthoDB" id="419711at2759"/>
<evidence type="ECO:0000313" key="2">
    <source>
        <dbReference type="EMBL" id="KAG8486202.1"/>
    </source>
</evidence>
<feature type="transmembrane region" description="Helical" evidence="1">
    <location>
        <begin position="346"/>
        <end position="368"/>
    </location>
</feature>
<feature type="transmembrane region" description="Helical" evidence="1">
    <location>
        <begin position="149"/>
        <end position="170"/>
    </location>
</feature>
<name>A0A8J6CSV6_9ROSI</name>